<feature type="transmembrane region" description="Helical" evidence="2">
    <location>
        <begin position="18"/>
        <end position="34"/>
    </location>
</feature>
<keyword evidence="4" id="KW-1185">Reference proteome</keyword>
<feature type="transmembrane region" description="Helical" evidence="2">
    <location>
        <begin position="40"/>
        <end position="65"/>
    </location>
</feature>
<dbReference type="AlphaFoldDB" id="A0AAV9HG28"/>
<sequence length="104" mass="12521">MFQTKTAVGRKWQQHDGVFLKVVYLFFFLISMLSELDGRLFFFFFFFLAFFSFFFLVPDCLLKLYTRRLFQRKGREGRGNKVSRGKRLGVEKQSGQLQYRNVTF</sequence>
<evidence type="ECO:0000256" key="2">
    <source>
        <dbReference type="SAM" id="Phobius"/>
    </source>
</evidence>
<reference evidence="3" key="2">
    <citation type="submission" date="2023-06" db="EMBL/GenBank/DDBJ databases">
        <authorList>
            <consortium name="Lawrence Berkeley National Laboratory"/>
            <person name="Mondo S.J."/>
            <person name="Hensen N."/>
            <person name="Bonometti L."/>
            <person name="Westerberg I."/>
            <person name="Brannstrom I.O."/>
            <person name="Guillou S."/>
            <person name="Cros-Aarteil S."/>
            <person name="Calhoun S."/>
            <person name="Haridas S."/>
            <person name="Kuo A."/>
            <person name="Pangilinan J."/>
            <person name="Riley R."/>
            <person name="Labutti K."/>
            <person name="Andreopoulos B."/>
            <person name="Lipzen A."/>
            <person name="Chen C."/>
            <person name="Yanf M."/>
            <person name="Daum C."/>
            <person name="Ng V."/>
            <person name="Clum A."/>
            <person name="Steindorff A."/>
            <person name="Ohm R."/>
            <person name="Martin F."/>
            <person name="Silar P."/>
            <person name="Natvig D."/>
            <person name="Lalanne C."/>
            <person name="Gautier V."/>
            <person name="Ament-Velasquez S.L."/>
            <person name="Kruys A."/>
            <person name="Hutchinson M.I."/>
            <person name="Powell A.J."/>
            <person name="Barry K."/>
            <person name="Miller A.N."/>
            <person name="Grigoriev I.V."/>
            <person name="Debuchy R."/>
            <person name="Gladieux P."/>
            <person name="Thoren M.H."/>
            <person name="Johannesson H."/>
        </authorList>
    </citation>
    <scope>NUCLEOTIDE SEQUENCE</scope>
    <source>
        <strain evidence="3">PSN324</strain>
    </source>
</reference>
<reference evidence="3" key="1">
    <citation type="journal article" date="2023" name="Mol. Phylogenet. Evol.">
        <title>Genome-scale phylogeny and comparative genomics of the fungal order Sordariales.</title>
        <authorList>
            <person name="Hensen N."/>
            <person name="Bonometti L."/>
            <person name="Westerberg I."/>
            <person name="Brannstrom I.O."/>
            <person name="Guillou S."/>
            <person name="Cros-Aarteil S."/>
            <person name="Calhoun S."/>
            <person name="Haridas S."/>
            <person name="Kuo A."/>
            <person name="Mondo S."/>
            <person name="Pangilinan J."/>
            <person name="Riley R."/>
            <person name="LaButti K."/>
            <person name="Andreopoulos B."/>
            <person name="Lipzen A."/>
            <person name="Chen C."/>
            <person name="Yan M."/>
            <person name="Daum C."/>
            <person name="Ng V."/>
            <person name="Clum A."/>
            <person name="Steindorff A."/>
            <person name="Ohm R.A."/>
            <person name="Martin F."/>
            <person name="Silar P."/>
            <person name="Natvig D.O."/>
            <person name="Lalanne C."/>
            <person name="Gautier V."/>
            <person name="Ament-Velasquez S.L."/>
            <person name="Kruys A."/>
            <person name="Hutchinson M.I."/>
            <person name="Powell A.J."/>
            <person name="Barry K."/>
            <person name="Miller A.N."/>
            <person name="Grigoriev I.V."/>
            <person name="Debuchy R."/>
            <person name="Gladieux P."/>
            <person name="Hiltunen Thoren M."/>
            <person name="Johannesson H."/>
        </authorList>
    </citation>
    <scope>NUCLEOTIDE SEQUENCE</scope>
    <source>
        <strain evidence="3">PSN324</strain>
    </source>
</reference>
<keyword evidence="2" id="KW-0812">Transmembrane</keyword>
<keyword evidence="2" id="KW-1133">Transmembrane helix</keyword>
<accession>A0AAV9HG28</accession>
<evidence type="ECO:0000313" key="4">
    <source>
        <dbReference type="Proteomes" id="UP001321749"/>
    </source>
</evidence>
<proteinExistence type="predicted"/>
<comment type="caution">
    <text evidence="3">The sequence shown here is derived from an EMBL/GenBank/DDBJ whole genome shotgun (WGS) entry which is preliminary data.</text>
</comment>
<evidence type="ECO:0000313" key="3">
    <source>
        <dbReference type="EMBL" id="KAK4458919.1"/>
    </source>
</evidence>
<dbReference type="Proteomes" id="UP001321749">
    <property type="component" value="Unassembled WGS sequence"/>
</dbReference>
<gene>
    <name evidence="3" type="ORF">QBC42DRAFT_16033</name>
</gene>
<feature type="region of interest" description="Disordered" evidence="1">
    <location>
        <begin position="74"/>
        <end position="104"/>
    </location>
</feature>
<keyword evidence="2" id="KW-0472">Membrane</keyword>
<name>A0AAV9HG28_9PEZI</name>
<dbReference type="EMBL" id="MU865052">
    <property type="protein sequence ID" value="KAK4458919.1"/>
    <property type="molecule type" value="Genomic_DNA"/>
</dbReference>
<feature type="compositionally biased region" description="Polar residues" evidence="1">
    <location>
        <begin position="93"/>
        <end position="104"/>
    </location>
</feature>
<protein>
    <submittedName>
        <fullName evidence="3">Uncharacterized protein</fullName>
    </submittedName>
</protein>
<organism evidence="3 4">
    <name type="scientific">Cladorrhinum samala</name>
    <dbReference type="NCBI Taxonomy" id="585594"/>
    <lineage>
        <taxon>Eukaryota</taxon>
        <taxon>Fungi</taxon>
        <taxon>Dikarya</taxon>
        <taxon>Ascomycota</taxon>
        <taxon>Pezizomycotina</taxon>
        <taxon>Sordariomycetes</taxon>
        <taxon>Sordariomycetidae</taxon>
        <taxon>Sordariales</taxon>
        <taxon>Podosporaceae</taxon>
        <taxon>Cladorrhinum</taxon>
    </lineage>
</organism>
<evidence type="ECO:0000256" key="1">
    <source>
        <dbReference type="SAM" id="MobiDB-lite"/>
    </source>
</evidence>